<dbReference type="AlphaFoldDB" id="A0A0R2SZQ0"/>
<name>A0A0R2SZQ0_9GAMM</name>
<evidence type="ECO:0000256" key="1">
    <source>
        <dbReference type="SAM" id="SignalP"/>
    </source>
</evidence>
<proteinExistence type="predicted"/>
<dbReference type="Proteomes" id="UP000051242">
    <property type="component" value="Unassembled WGS sequence"/>
</dbReference>
<protein>
    <recommendedName>
        <fullName evidence="4">Lipocalin-like domain-containing protein</fullName>
    </recommendedName>
</protein>
<accession>A0A0R2SZQ0</accession>
<organism evidence="2 3">
    <name type="scientific">OM182 bacterium BACL3 MAG-120619-bin3</name>
    <dbReference type="NCBI Taxonomy" id="1655593"/>
    <lineage>
        <taxon>Bacteria</taxon>
        <taxon>Pseudomonadati</taxon>
        <taxon>Pseudomonadota</taxon>
        <taxon>Gammaproteobacteria</taxon>
        <taxon>OMG group</taxon>
        <taxon>OM182 clade</taxon>
    </lineage>
</organism>
<evidence type="ECO:0000313" key="3">
    <source>
        <dbReference type="Proteomes" id="UP000051242"/>
    </source>
</evidence>
<evidence type="ECO:0000313" key="2">
    <source>
        <dbReference type="EMBL" id="KRO77981.1"/>
    </source>
</evidence>
<comment type="caution">
    <text evidence="2">The sequence shown here is derived from an EMBL/GenBank/DDBJ whole genome shotgun (WGS) entry which is preliminary data.</text>
</comment>
<dbReference type="EMBL" id="LICD01000388">
    <property type="protein sequence ID" value="KRO77981.1"/>
    <property type="molecule type" value="Genomic_DNA"/>
</dbReference>
<feature type="chain" id="PRO_5006424187" description="Lipocalin-like domain-containing protein" evidence="1">
    <location>
        <begin position="20"/>
        <end position="142"/>
    </location>
</feature>
<evidence type="ECO:0008006" key="4">
    <source>
        <dbReference type="Google" id="ProtNLM"/>
    </source>
</evidence>
<sequence>MRKAIFLILTLAAPSFAIADHHALTLEATQAEMAWQITSIDLTSDESVITVERESDEGGRTYVSYHLSYDSNGNGGTYTANARGYVDANTITSAYAAGVWHRDGVLVVMDEIVSHSDGTKTVGRIRIDPLARTMTMVQYILE</sequence>
<feature type="signal peptide" evidence="1">
    <location>
        <begin position="1"/>
        <end position="19"/>
    </location>
</feature>
<gene>
    <name evidence="2" type="ORF">ABR85_01390</name>
</gene>
<reference evidence="2 3" key="1">
    <citation type="submission" date="2015-10" db="EMBL/GenBank/DDBJ databases">
        <title>Metagenome-Assembled Genomes uncover a global brackish microbiome.</title>
        <authorList>
            <person name="Hugerth L.W."/>
            <person name="Larsson J."/>
            <person name="Alneberg J."/>
            <person name="Lindh M.V."/>
            <person name="Legrand C."/>
            <person name="Pinhassi J."/>
            <person name="Andersson A.F."/>
        </authorList>
    </citation>
    <scope>NUCLEOTIDE SEQUENCE [LARGE SCALE GENOMIC DNA]</scope>
    <source>
        <strain evidence="2">BACL22 MAG-120619-bin3</strain>
    </source>
</reference>
<keyword evidence="1" id="KW-0732">Signal</keyword>